<sequence>MVNSSLKRRIISELENLISQSCPNRKIEKKHNDLHIALLKKHYNASEVAIDYYRRRITLNVVIDDTVYDPKKINTYLPTFRADLHFVSLKYFLKDCLEKDTRSIAFYASLLRTYAMKDSSLQVN</sequence>
<gene>
    <name evidence="1" type="ordered locus">Celal_1845</name>
</gene>
<dbReference type="Proteomes" id="UP000008634">
    <property type="component" value="Chromosome"/>
</dbReference>
<dbReference type="eggNOG" id="ENOG502ZYV6">
    <property type="taxonomic scope" value="Bacteria"/>
</dbReference>
<keyword evidence="2" id="KW-1185">Reference proteome</keyword>
<dbReference type="AlphaFoldDB" id="E6XE64"/>
<evidence type="ECO:0000313" key="2">
    <source>
        <dbReference type="Proteomes" id="UP000008634"/>
    </source>
</evidence>
<protein>
    <submittedName>
        <fullName evidence="1">Uncharacterized protein</fullName>
    </submittedName>
</protein>
<accession>E6XE64</accession>
<evidence type="ECO:0000313" key="1">
    <source>
        <dbReference type="EMBL" id="ADV49145.1"/>
    </source>
</evidence>
<dbReference type="RefSeq" id="WP_013550623.1">
    <property type="nucleotide sequence ID" value="NC_014934.1"/>
</dbReference>
<name>E6XE64_CELAD</name>
<reference evidence="1 2" key="1">
    <citation type="journal article" date="2010" name="Stand. Genomic Sci.">
        <title>Complete genome sequence of Cellulophaga algicola type strain (IC166).</title>
        <authorList>
            <person name="Abt B."/>
            <person name="Lu M."/>
            <person name="Misra M."/>
            <person name="Han C."/>
            <person name="Nolan M."/>
            <person name="Lucas S."/>
            <person name="Hammon N."/>
            <person name="Deshpande S."/>
            <person name="Cheng J.F."/>
            <person name="Tapia R."/>
            <person name="Goodwin L."/>
            <person name="Pitluck S."/>
            <person name="Liolios K."/>
            <person name="Pagani I."/>
            <person name="Ivanova N."/>
            <person name="Mavromatis K."/>
            <person name="Ovchinikova G."/>
            <person name="Pati A."/>
            <person name="Chen A."/>
            <person name="Palaniappan K."/>
            <person name="Land M."/>
            <person name="Hauser L."/>
            <person name="Chang Y.J."/>
            <person name="Jeffries C.D."/>
            <person name="Detter J.C."/>
            <person name="Brambilla E."/>
            <person name="Rohde M."/>
            <person name="Tindall B.J."/>
            <person name="Goker M."/>
            <person name="Woyke T."/>
            <person name="Bristow J."/>
            <person name="Eisen J.A."/>
            <person name="Markowitz V."/>
            <person name="Hugenholtz P."/>
            <person name="Kyrpides N.C."/>
            <person name="Klenk H.P."/>
            <person name="Lapidus A."/>
        </authorList>
    </citation>
    <scope>NUCLEOTIDE SEQUENCE [LARGE SCALE GENOMIC DNA]</scope>
    <source>
        <strain evidence="2">DSM 14237 / IC166 / ACAM 630</strain>
    </source>
</reference>
<dbReference type="HOGENOM" id="CLU_163297_0_0_10"/>
<proteinExistence type="predicted"/>
<dbReference type="OrthoDB" id="1440784at2"/>
<organism evidence="1 2">
    <name type="scientific">Cellulophaga algicola (strain DSM 14237 / IC166 / ACAM 630)</name>
    <dbReference type="NCBI Taxonomy" id="688270"/>
    <lineage>
        <taxon>Bacteria</taxon>
        <taxon>Pseudomonadati</taxon>
        <taxon>Bacteroidota</taxon>
        <taxon>Flavobacteriia</taxon>
        <taxon>Flavobacteriales</taxon>
        <taxon>Flavobacteriaceae</taxon>
        <taxon>Cellulophaga</taxon>
    </lineage>
</organism>
<dbReference type="EMBL" id="CP002453">
    <property type="protein sequence ID" value="ADV49145.1"/>
    <property type="molecule type" value="Genomic_DNA"/>
</dbReference>
<dbReference type="STRING" id="688270.Celal_1845"/>
<dbReference type="KEGG" id="cao:Celal_1845"/>